<evidence type="ECO:0000313" key="2">
    <source>
        <dbReference type="Proteomes" id="UP001610446"/>
    </source>
</evidence>
<reference evidence="1 2" key="1">
    <citation type="submission" date="2024-07" db="EMBL/GenBank/DDBJ databases">
        <title>Section-level genome sequencing and comparative genomics of Aspergillus sections Usti and Cavernicolus.</title>
        <authorList>
            <consortium name="Lawrence Berkeley National Laboratory"/>
            <person name="Nybo J.L."/>
            <person name="Vesth T.C."/>
            <person name="Theobald S."/>
            <person name="Frisvad J.C."/>
            <person name="Larsen T.O."/>
            <person name="Kjaerboelling I."/>
            <person name="Rothschild-Mancinelli K."/>
            <person name="Lyhne E.K."/>
            <person name="Kogle M.E."/>
            <person name="Barry K."/>
            <person name="Clum A."/>
            <person name="Na H."/>
            <person name="Ledsgaard L."/>
            <person name="Lin J."/>
            <person name="Lipzen A."/>
            <person name="Kuo A."/>
            <person name="Riley R."/>
            <person name="Mondo S."/>
            <person name="Labutti K."/>
            <person name="Haridas S."/>
            <person name="Pangalinan J."/>
            <person name="Salamov A.A."/>
            <person name="Simmons B.A."/>
            <person name="Magnuson J.K."/>
            <person name="Chen J."/>
            <person name="Drula E."/>
            <person name="Henrissat B."/>
            <person name="Wiebenga A."/>
            <person name="Lubbers R.J."/>
            <person name="Gomes A.C."/>
            <person name="Makela M.R."/>
            <person name="Stajich J."/>
            <person name="Grigoriev I.V."/>
            <person name="Mortensen U.H."/>
            <person name="De Vries R.P."/>
            <person name="Baker S.E."/>
            <person name="Andersen M.R."/>
        </authorList>
    </citation>
    <scope>NUCLEOTIDE SEQUENCE [LARGE SCALE GENOMIC DNA]</scope>
    <source>
        <strain evidence="1 2">CBS 123904</strain>
    </source>
</reference>
<gene>
    <name evidence="1" type="ORF">BJY01DRAFT_213938</name>
</gene>
<dbReference type="EMBL" id="JBFXLU010000069">
    <property type="protein sequence ID" value="KAL2845725.1"/>
    <property type="molecule type" value="Genomic_DNA"/>
</dbReference>
<accession>A0ABR4K086</accession>
<name>A0ABR4K086_9EURO</name>
<organism evidence="1 2">
    <name type="scientific">Aspergillus pseudoustus</name>
    <dbReference type="NCBI Taxonomy" id="1810923"/>
    <lineage>
        <taxon>Eukaryota</taxon>
        <taxon>Fungi</taxon>
        <taxon>Dikarya</taxon>
        <taxon>Ascomycota</taxon>
        <taxon>Pezizomycotina</taxon>
        <taxon>Eurotiomycetes</taxon>
        <taxon>Eurotiomycetidae</taxon>
        <taxon>Eurotiales</taxon>
        <taxon>Aspergillaceae</taxon>
        <taxon>Aspergillus</taxon>
        <taxon>Aspergillus subgen. Nidulantes</taxon>
    </lineage>
</organism>
<proteinExistence type="predicted"/>
<dbReference type="Proteomes" id="UP001610446">
    <property type="component" value="Unassembled WGS sequence"/>
</dbReference>
<comment type="caution">
    <text evidence="1">The sequence shown here is derived from an EMBL/GenBank/DDBJ whole genome shotgun (WGS) entry which is preliminary data.</text>
</comment>
<sequence>MFRPYFGRGDLQPRGRKEHERIMINRKRRSGWGIPVRYVIRVGKISCHWPFRIWPFFSCFGFLCAIPTSYDPAAQTQVFDPRHPHARAPIRLFPLSTTLLNTVCYRSVPFYLRVESTSKISKIVQVAAT</sequence>
<protein>
    <submittedName>
        <fullName evidence="1">Uncharacterized protein</fullName>
    </submittedName>
</protein>
<keyword evidence="2" id="KW-1185">Reference proteome</keyword>
<evidence type="ECO:0000313" key="1">
    <source>
        <dbReference type="EMBL" id="KAL2845725.1"/>
    </source>
</evidence>